<dbReference type="CDD" id="cd00085">
    <property type="entry name" value="HNHc"/>
    <property type="match status" value="1"/>
</dbReference>
<dbReference type="GO" id="GO:0004519">
    <property type="term" value="F:endonuclease activity"/>
    <property type="evidence" value="ECO:0007669"/>
    <property type="project" value="UniProtKB-KW"/>
</dbReference>
<name>A0A3A8BBN6_9RHOB</name>
<reference evidence="2 3" key="1">
    <citation type="submission" date="2018-09" db="EMBL/GenBank/DDBJ databases">
        <title>Roseovarius spongiae sp. nov., isolated from a marine sponge.</title>
        <authorList>
            <person name="Zhuang L."/>
            <person name="Luo L."/>
        </authorList>
    </citation>
    <scope>NUCLEOTIDE SEQUENCE [LARGE SCALE GENOMIC DNA]</scope>
    <source>
        <strain evidence="2 3">HN-E21</strain>
    </source>
</reference>
<keyword evidence="2" id="KW-0255">Endonuclease</keyword>
<dbReference type="GO" id="GO:0008270">
    <property type="term" value="F:zinc ion binding"/>
    <property type="evidence" value="ECO:0007669"/>
    <property type="project" value="InterPro"/>
</dbReference>
<keyword evidence="2" id="KW-0540">Nuclease</keyword>
<dbReference type="GO" id="GO:0003676">
    <property type="term" value="F:nucleic acid binding"/>
    <property type="evidence" value="ECO:0007669"/>
    <property type="project" value="InterPro"/>
</dbReference>
<protein>
    <submittedName>
        <fullName evidence="2">HNH endonuclease</fullName>
    </submittedName>
</protein>
<dbReference type="InterPro" id="IPR002711">
    <property type="entry name" value="HNH"/>
</dbReference>
<evidence type="ECO:0000313" key="2">
    <source>
        <dbReference type="EMBL" id="RKF16894.1"/>
    </source>
</evidence>
<organism evidence="2 3">
    <name type="scientific">Roseovarius spongiae</name>
    <dbReference type="NCBI Taxonomy" id="2320272"/>
    <lineage>
        <taxon>Bacteria</taxon>
        <taxon>Pseudomonadati</taxon>
        <taxon>Pseudomonadota</taxon>
        <taxon>Alphaproteobacteria</taxon>
        <taxon>Rhodobacterales</taxon>
        <taxon>Roseobacteraceae</taxon>
        <taxon>Roseovarius</taxon>
    </lineage>
</organism>
<dbReference type="InterPro" id="IPR003615">
    <property type="entry name" value="HNH_nuc"/>
</dbReference>
<feature type="domain" description="HNH" evidence="1">
    <location>
        <begin position="201"/>
        <end position="256"/>
    </location>
</feature>
<keyword evidence="2" id="KW-0378">Hydrolase</keyword>
<comment type="caution">
    <text evidence="2">The sequence shown here is derived from an EMBL/GenBank/DDBJ whole genome shotgun (WGS) entry which is preliminary data.</text>
</comment>
<dbReference type="OrthoDB" id="9802640at2"/>
<keyword evidence="3" id="KW-1185">Reference proteome</keyword>
<sequence>MLAQKLDLIADALAQGTGATIAVRVLDTGMRKGLRIWFNDLDEKHGPVAELKPHGLKSHHINLGFGTFSARVLEQISNASPEDVQLARSLVRSVARSAEIDISGQSTDKWLVRDGGFRIEARYRHDQNLPHEDEAISETCREVIIPLMAAMAELIGYDVVEDPAASEIPEVEGGLSRATVSRRERNPRNRLLCLRIHGAYCGCCGLDPKSRYGDAGSIIEVHHLEPISMLERPRPYDPETDLIPLCPNCHRAVHTRRPWPLTLEELVECMETGHA</sequence>
<dbReference type="Pfam" id="PF01844">
    <property type="entry name" value="HNH"/>
    <property type="match status" value="1"/>
</dbReference>
<dbReference type="Proteomes" id="UP000281128">
    <property type="component" value="Unassembled WGS sequence"/>
</dbReference>
<gene>
    <name evidence="2" type="ORF">D6850_05025</name>
</gene>
<evidence type="ECO:0000313" key="3">
    <source>
        <dbReference type="Proteomes" id="UP000281128"/>
    </source>
</evidence>
<dbReference type="AlphaFoldDB" id="A0A3A8BBN6"/>
<dbReference type="EMBL" id="RAPE01000001">
    <property type="protein sequence ID" value="RKF16894.1"/>
    <property type="molecule type" value="Genomic_DNA"/>
</dbReference>
<dbReference type="RefSeq" id="WP_121164347.1">
    <property type="nucleotide sequence ID" value="NZ_RAPE01000001.1"/>
</dbReference>
<accession>A0A3A8BBN6</accession>
<evidence type="ECO:0000259" key="1">
    <source>
        <dbReference type="Pfam" id="PF01844"/>
    </source>
</evidence>
<proteinExistence type="predicted"/>